<gene>
    <name evidence="1" type="ORF">PFLmoz3_05267</name>
</gene>
<evidence type="ECO:0000313" key="1">
    <source>
        <dbReference type="EMBL" id="KWV85119.1"/>
    </source>
</evidence>
<dbReference type="Proteomes" id="UP000061348">
    <property type="component" value="Unassembled WGS sequence"/>
</dbReference>
<accession>A0A125QHN9</accession>
<protein>
    <submittedName>
        <fullName evidence="1">Uncharacterized protein</fullName>
    </submittedName>
</protein>
<dbReference type="EMBL" id="LCYA01000141">
    <property type="protein sequence ID" value="KWV85119.1"/>
    <property type="molecule type" value="Genomic_DNA"/>
</dbReference>
<proteinExistence type="predicted"/>
<organism evidence="1 2">
    <name type="scientific">Pseudomonas fluorescens</name>
    <dbReference type="NCBI Taxonomy" id="294"/>
    <lineage>
        <taxon>Bacteria</taxon>
        <taxon>Pseudomonadati</taxon>
        <taxon>Pseudomonadota</taxon>
        <taxon>Gammaproteobacteria</taxon>
        <taxon>Pseudomonadales</taxon>
        <taxon>Pseudomonadaceae</taxon>
        <taxon>Pseudomonas</taxon>
    </lineage>
</organism>
<name>A0A125QHN9_PSEFL</name>
<evidence type="ECO:0000313" key="2">
    <source>
        <dbReference type="Proteomes" id="UP000061348"/>
    </source>
</evidence>
<sequence>MRINSRFWHWARLGGRSVNWLPASISFCSKGRSPSSSGNWLMQLSVRISQRNCGGRAAAATWLIWLALKPIMLSLAHWPRHCGSSVKALSEQNSTRRFVRRCRSSGRLLRALPVRLRISSESASSKISRGNSVSPQARSRRVTPANWPALSWARVFMQGAVLGRRRKRRS</sequence>
<reference evidence="1 2" key="1">
    <citation type="submission" date="2015-05" db="EMBL/GenBank/DDBJ databases">
        <title>A genomic and transcriptomic approach to investigate the blue pigment phenotype in Pseudomonas fluorescens.</title>
        <authorList>
            <person name="Andreani N.A."/>
            <person name="Cardazzo B."/>
        </authorList>
    </citation>
    <scope>NUCLEOTIDE SEQUENCE [LARGE SCALE GENOMIC DNA]</scope>
    <source>
        <strain evidence="1 2">Ps_22</strain>
    </source>
</reference>
<dbReference type="AlphaFoldDB" id="A0A125QHN9"/>
<comment type="caution">
    <text evidence="1">The sequence shown here is derived from an EMBL/GenBank/DDBJ whole genome shotgun (WGS) entry which is preliminary data.</text>
</comment>